<name>A0A226WQD9_CABSO</name>
<accession>A0A226WQD9</accession>
<evidence type="ECO:0000313" key="2">
    <source>
        <dbReference type="Proteomes" id="UP000214720"/>
    </source>
</evidence>
<comment type="caution">
    <text evidence="1">The sequence shown here is derived from an EMBL/GenBank/DDBJ whole genome shotgun (WGS) entry which is preliminary data.</text>
</comment>
<organism evidence="1 2">
    <name type="scientific">Caballeronia sordidicola</name>
    <name type="common">Burkholderia sordidicola</name>
    <dbReference type="NCBI Taxonomy" id="196367"/>
    <lineage>
        <taxon>Bacteria</taxon>
        <taxon>Pseudomonadati</taxon>
        <taxon>Pseudomonadota</taxon>
        <taxon>Betaproteobacteria</taxon>
        <taxon>Burkholderiales</taxon>
        <taxon>Burkholderiaceae</taxon>
        <taxon>Caballeronia</taxon>
    </lineage>
</organism>
<protein>
    <submittedName>
        <fullName evidence="1">Uncharacterized protein</fullName>
    </submittedName>
</protein>
<dbReference type="Proteomes" id="UP000214720">
    <property type="component" value="Unassembled WGS sequence"/>
</dbReference>
<gene>
    <name evidence="1" type="ORF">BSU04_40070</name>
</gene>
<evidence type="ECO:0000313" key="1">
    <source>
        <dbReference type="EMBL" id="OXC72848.1"/>
    </source>
</evidence>
<dbReference type="AlphaFoldDB" id="A0A226WQD9"/>
<sequence length="61" mass="6431">MGAINRARLPGRLIHTDGAAVAVKSDATDSPKTPASRRMVSRLGSVTDRSTWLNNVADTPA</sequence>
<reference evidence="2" key="1">
    <citation type="submission" date="2017-01" db="EMBL/GenBank/DDBJ databases">
        <title>Genome Analysis of Deinococcus marmoris KOPRI26562.</title>
        <authorList>
            <person name="Kim J.H."/>
            <person name="Oh H.-M."/>
        </authorList>
    </citation>
    <scope>NUCLEOTIDE SEQUENCE [LARGE SCALE GENOMIC DNA]</scope>
    <source>
        <strain evidence="2">PAMC 26633</strain>
    </source>
</reference>
<proteinExistence type="predicted"/>
<dbReference type="EMBL" id="MTHB01000262">
    <property type="protein sequence ID" value="OXC72848.1"/>
    <property type="molecule type" value="Genomic_DNA"/>
</dbReference>